<feature type="transmembrane region" description="Helical" evidence="1">
    <location>
        <begin position="28"/>
        <end position="50"/>
    </location>
</feature>
<dbReference type="Proteomes" id="UP000249341">
    <property type="component" value="Unassembled WGS sequence"/>
</dbReference>
<feature type="transmembrane region" description="Helical" evidence="1">
    <location>
        <begin position="93"/>
        <end position="113"/>
    </location>
</feature>
<protein>
    <recommendedName>
        <fullName evidence="4">DUF2975 family protein</fullName>
    </recommendedName>
</protein>
<reference evidence="2 3" key="1">
    <citation type="submission" date="2018-06" db="EMBL/GenBank/DDBJ databases">
        <title>Genomic Encyclopedia of Type Strains, Phase III (KMG-III): the genomes of soil and plant-associated and newly described type strains.</title>
        <authorList>
            <person name="Whitman W."/>
        </authorList>
    </citation>
    <scope>NUCLEOTIDE SEQUENCE [LARGE SCALE GENOMIC DNA]</scope>
    <source>
        <strain evidence="2 3">CGMCC 4.7090</strain>
    </source>
</reference>
<comment type="caution">
    <text evidence="2">The sequence shown here is derived from an EMBL/GenBank/DDBJ whole genome shotgun (WGS) entry which is preliminary data.</text>
</comment>
<dbReference type="InterPro" id="IPR021354">
    <property type="entry name" value="DUF2975"/>
</dbReference>
<evidence type="ECO:0008006" key="4">
    <source>
        <dbReference type="Google" id="ProtNLM"/>
    </source>
</evidence>
<keyword evidence="1" id="KW-1133">Transmembrane helix</keyword>
<evidence type="ECO:0000313" key="2">
    <source>
        <dbReference type="EMBL" id="RAK29683.1"/>
    </source>
</evidence>
<dbReference type="AlphaFoldDB" id="A0A327Z3A6"/>
<sequence length="205" mass="21715">MYRLSIRRGVVIMRASLRRPDWLDELHGLLAIAVALTGIGSVVTTVGILAGQAVDVEVSSAGALINLPAGTTVDSGLHLHVEEPTGAQRAWELLATLPSVLLLTLALVLLWRLVGRARRGDPFTGGIVSRFRVLGLVLVVGGPAVWAIEFVGNFALSATVAPDGTYAPLSFAVPGAWLLSGFVMFAFGEIVRRGQVLRAELDEVV</sequence>
<dbReference type="OrthoDB" id="3296234at2"/>
<accession>A0A327Z3A6</accession>
<proteinExistence type="predicted"/>
<feature type="transmembrane region" description="Helical" evidence="1">
    <location>
        <begin position="133"/>
        <end position="156"/>
    </location>
</feature>
<feature type="transmembrane region" description="Helical" evidence="1">
    <location>
        <begin position="168"/>
        <end position="188"/>
    </location>
</feature>
<evidence type="ECO:0000256" key="1">
    <source>
        <dbReference type="SAM" id="Phobius"/>
    </source>
</evidence>
<evidence type="ECO:0000313" key="3">
    <source>
        <dbReference type="Proteomes" id="UP000249341"/>
    </source>
</evidence>
<dbReference type="EMBL" id="QLMJ01000017">
    <property type="protein sequence ID" value="RAK29683.1"/>
    <property type="molecule type" value="Genomic_DNA"/>
</dbReference>
<keyword evidence="1" id="KW-0472">Membrane</keyword>
<dbReference type="Pfam" id="PF11188">
    <property type="entry name" value="DUF2975"/>
    <property type="match status" value="1"/>
</dbReference>
<gene>
    <name evidence="2" type="ORF">B0I29_1179</name>
</gene>
<keyword evidence="1" id="KW-0812">Transmembrane</keyword>
<name>A0A327Z3A6_9ACTN</name>
<keyword evidence="3" id="KW-1185">Reference proteome</keyword>
<organism evidence="2 3">
    <name type="scientific">Actinoplanes lutulentus</name>
    <dbReference type="NCBI Taxonomy" id="1287878"/>
    <lineage>
        <taxon>Bacteria</taxon>
        <taxon>Bacillati</taxon>
        <taxon>Actinomycetota</taxon>
        <taxon>Actinomycetes</taxon>
        <taxon>Micromonosporales</taxon>
        <taxon>Micromonosporaceae</taxon>
        <taxon>Actinoplanes</taxon>
    </lineage>
</organism>